<proteinExistence type="predicted"/>
<name>A0A382EHU6_9ZZZZ</name>
<dbReference type="AlphaFoldDB" id="A0A382EHU6"/>
<organism evidence="1">
    <name type="scientific">marine metagenome</name>
    <dbReference type="NCBI Taxonomy" id="408172"/>
    <lineage>
        <taxon>unclassified sequences</taxon>
        <taxon>metagenomes</taxon>
        <taxon>ecological metagenomes</taxon>
    </lineage>
</organism>
<reference evidence="1" key="1">
    <citation type="submission" date="2018-05" db="EMBL/GenBank/DDBJ databases">
        <authorList>
            <person name="Lanie J.A."/>
            <person name="Ng W.-L."/>
            <person name="Kazmierczak K.M."/>
            <person name="Andrzejewski T.M."/>
            <person name="Davidsen T.M."/>
            <person name="Wayne K.J."/>
            <person name="Tettelin H."/>
            <person name="Glass J.I."/>
            <person name="Rusch D."/>
            <person name="Podicherti R."/>
            <person name="Tsui H.-C.T."/>
            <person name="Winkler M.E."/>
        </authorList>
    </citation>
    <scope>NUCLEOTIDE SEQUENCE</scope>
</reference>
<accession>A0A382EHU6</accession>
<feature type="non-terminal residue" evidence="1">
    <location>
        <position position="125"/>
    </location>
</feature>
<evidence type="ECO:0000313" key="1">
    <source>
        <dbReference type="EMBL" id="SVB49447.1"/>
    </source>
</evidence>
<dbReference type="EMBL" id="UINC01044249">
    <property type="protein sequence ID" value="SVB49447.1"/>
    <property type="molecule type" value="Genomic_DNA"/>
</dbReference>
<protein>
    <submittedName>
        <fullName evidence="1">Uncharacterized protein</fullName>
    </submittedName>
</protein>
<gene>
    <name evidence="1" type="ORF">METZ01_LOCUS202301</name>
</gene>
<sequence>MNLWMDVMRDLESVMDDHERILDGWAEGGVDGVVFGPLVFGTNRLLQGAKAIESGQVVADAYDPNPAVYKRMGVEAPAAPEHKLPEKRALLEKTMVAAKDRGMEVYIMYADSGAGPGGDGYYMND</sequence>